<dbReference type="Gene3D" id="6.10.140.420">
    <property type="match status" value="1"/>
</dbReference>
<keyword evidence="10" id="KW-1185">Reference proteome</keyword>
<organism evidence="9 10">
    <name type="scientific">Dermatophagoides pteronyssinus</name>
    <name type="common">European house dust mite</name>
    <dbReference type="NCBI Taxonomy" id="6956"/>
    <lineage>
        <taxon>Eukaryota</taxon>
        <taxon>Metazoa</taxon>
        <taxon>Ecdysozoa</taxon>
        <taxon>Arthropoda</taxon>
        <taxon>Chelicerata</taxon>
        <taxon>Arachnida</taxon>
        <taxon>Acari</taxon>
        <taxon>Acariformes</taxon>
        <taxon>Sarcoptiformes</taxon>
        <taxon>Astigmata</taxon>
        <taxon>Psoroptidia</taxon>
        <taxon>Analgoidea</taxon>
        <taxon>Pyroglyphidae</taxon>
        <taxon>Dermatophagoidinae</taxon>
        <taxon>Dermatophagoides</taxon>
    </lineage>
</organism>
<comment type="similarity">
    <text evidence="2">Belongs to the CWC21 family.</text>
</comment>
<accession>A0ABQ8JM80</accession>
<comment type="subcellular location">
    <subcellularLocation>
        <location evidence="1">Nucleus</location>
    </subcellularLocation>
</comment>
<reference evidence="9 10" key="1">
    <citation type="journal article" date="2018" name="J. Allergy Clin. Immunol.">
        <title>High-quality assembly of Dermatophagoides pteronyssinus genome and transcriptome reveals a wide range of novel allergens.</title>
        <authorList>
            <person name="Liu X.Y."/>
            <person name="Yang K.Y."/>
            <person name="Wang M.Q."/>
            <person name="Kwok J.S."/>
            <person name="Zeng X."/>
            <person name="Yang Z."/>
            <person name="Xiao X.J."/>
            <person name="Lau C.P."/>
            <person name="Li Y."/>
            <person name="Huang Z.M."/>
            <person name="Ba J.G."/>
            <person name="Yim A.K."/>
            <person name="Ouyang C.Y."/>
            <person name="Ngai S.M."/>
            <person name="Chan T.F."/>
            <person name="Leung E.L."/>
            <person name="Liu L."/>
            <person name="Liu Z.G."/>
            <person name="Tsui S.K."/>
        </authorList>
    </citation>
    <scope>NUCLEOTIDE SEQUENCE [LARGE SCALE GENOMIC DNA]</scope>
    <source>
        <strain evidence="9">Derp</strain>
    </source>
</reference>
<evidence type="ECO:0000256" key="2">
    <source>
        <dbReference type="ARBA" id="ARBA00005954"/>
    </source>
</evidence>
<keyword evidence="7" id="KW-0175">Coiled coil</keyword>
<dbReference type="PANTHER" id="PTHR36562:SF5">
    <property type="entry name" value="SERINE_ARGININE REPETITIVE MATRIX 2"/>
    <property type="match status" value="1"/>
</dbReference>
<name>A0ABQ8JM80_DERPT</name>
<comment type="caution">
    <text evidence="9">The sequence shown here is derived from an EMBL/GenBank/DDBJ whole genome shotgun (WGS) entry which is preliminary data.</text>
</comment>
<evidence type="ECO:0000313" key="9">
    <source>
        <dbReference type="EMBL" id="KAH9423718.1"/>
    </source>
</evidence>
<keyword evidence="6" id="KW-0539">Nucleus</keyword>
<dbReference type="PANTHER" id="PTHR36562">
    <property type="entry name" value="SERINE/ARGININE REPETITIVE MATRIX 2"/>
    <property type="match status" value="1"/>
</dbReference>
<sequence>MYNGIGLQTARGSGTNGYVQRNLSFVHVGKPKIDYKTEEEIRRFESEYIKAPNEEILEHHRKRKIEVQCLELEEKLEKKGLTEDQIQKRVDEYRQELQQKMKKALENRKEFIDEILQSKGDHDNDDYHVGIKTKRSNLTYLQCLTRM</sequence>
<dbReference type="CDD" id="cd21373">
    <property type="entry name" value="cwf21_SRRM2-like"/>
    <property type="match status" value="1"/>
</dbReference>
<dbReference type="InterPro" id="IPR013170">
    <property type="entry name" value="mRNA_splic_Cwf21_dom"/>
</dbReference>
<gene>
    <name evidence="9" type="primary">SRRM2_1</name>
    <name evidence="9" type="ORF">DERP_005299</name>
</gene>
<protein>
    <submittedName>
        <fullName evidence="9">Serine/arginine repetitive matrix protein 2</fullName>
    </submittedName>
</protein>
<dbReference type="Pfam" id="PF08312">
    <property type="entry name" value="cwf21"/>
    <property type="match status" value="1"/>
</dbReference>
<dbReference type="Proteomes" id="UP000887458">
    <property type="component" value="Unassembled WGS sequence"/>
</dbReference>
<feature type="coiled-coil region" evidence="7">
    <location>
        <begin position="83"/>
        <end position="114"/>
    </location>
</feature>
<evidence type="ECO:0000256" key="6">
    <source>
        <dbReference type="ARBA" id="ARBA00023242"/>
    </source>
</evidence>
<keyword evidence="3" id="KW-0507">mRNA processing</keyword>
<evidence type="ECO:0000256" key="7">
    <source>
        <dbReference type="SAM" id="Coils"/>
    </source>
</evidence>
<evidence type="ECO:0000256" key="5">
    <source>
        <dbReference type="ARBA" id="ARBA00023187"/>
    </source>
</evidence>
<evidence type="ECO:0000259" key="8">
    <source>
        <dbReference type="SMART" id="SM01115"/>
    </source>
</evidence>
<evidence type="ECO:0000256" key="1">
    <source>
        <dbReference type="ARBA" id="ARBA00004123"/>
    </source>
</evidence>
<keyword evidence="5" id="KW-0508">mRNA splicing</keyword>
<evidence type="ECO:0000313" key="10">
    <source>
        <dbReference type="Proteomes" id="UP000887458"/>
    </source>
</evidence>
<evidence type="ECO:0000256" key="3">
    <source>
        <dbReference type="ARBA" id="ARBA00022664"/>
    </source>
</evidence>
<feature type="domain" description="CWF21" evidence="8">
    <location>
        <begin position="57"/>
        <end position="102"/>
    </location>
</feature>
<dbReference type="InterPro" id="IPR051372">
    <property type="entry name" value="CWC21"/>
</dbReference>
<proteinExistence type="inferred from homology"/>
<dbReference type="EMBL" id="NJHN03000031">
    <property type="protein sequence ID" value="KAH9423718.1"/>
    <property type="molecule type" value="Genomic_DNA"/>
</dbReference>
<keyword evidence="4" id="KW-0747">Spliceosome</keyword>
<reference evidence="9 10" key="2">
    <citation type="journal article" date="2022" name="Mol. Biol. Evol.">
        <title>Comparative Genomics Reveals Insights into the Divergent Evolution of Astigmatic Mites and Household Pest Adaptations.</title>
        <authorList>
            <person name="Xiong Q."/>
            <person name="Wan A.T."/>
            <person name="Liu X."/>
            <person name="Fung C.S."/>
            <person name="Xiao X."/>
            <person name="Malainual N."/>
            <person name="Hou J."/>
            <person name="Wang L."/>
            <person name="Wang M."/>
            <person name="Yang K.Y."/>
            <person name="Cui Y."/>
            <person name="Leung E.L."/>
            <person name="Nong W."/>
            <person name="Shin S.K."/>
            <person name="Au S.W."/>
            <person name="Jeong K.Y."/>
            <person name="Chew F.T."/>
            <person name="Hui J.H."/>
            <person name="Leung T.F."/>
            <person name="Tungtrongchitr A."/>
            <person name="Zhong N."/>
            <person name="Liu Z."/>
            <person name="Tsui S.K."/>
        </authorList>
    </citation>
    <scope>NUCLEOTIDE SEQUENCE [LARGE SCALE GENOMIC DNA]</scope>
    <source>
        <strain evidence="9">Derp</strain>
    </source>
</reference>
<evidence type="ECO:0000256" key="4">
    <source>
        <dbReference type="ARBA" id="ARBA00022728"/>
    </source>
</evidence>
<dbReference type="SMART" id="SM01115">
    <property type="entry name" value="cwf21"/>
    <property type="match status" value="1"/>
</dbReference>